<dbReference type="Gene3D" id="3.30.420.10">
    <property type="entry name" value="Ribonuclease H-like superfamily/Ribonuclease H"/>
    <property type="match status" value="1"/>
</dbReference>
<dbReference type="InterPro" id="IPR025724">
    <property type="entry name" value="GAG-pre-integrase_dom"/>
</dbReference>
<proteinExistence type="predicted"/>
<feature type="domain" description="Integrase catalytic" evidence="1">
    <location>
        <begin position="55"/>
        <end position="151"/>
    </location>
</feature>
<gene>
    <name evidence="2" type="ORF">Tco_0804011</name>
</gene>
<comment type="caution">
    <text evidence="2">The sequence shown here is derived from an EMBL/GenBank/DDBJ whole genome shotgun (WGS) entry which is preliminary data.</text>
</comment>
<protein>
    <submittedName>
        <fullName evidence="2">Gag-pol polyprotein</fullName>
    </submittedName>
</protein>
<evidence type="ECO:0000313" key="2">
    <source>
        <dbReference type="EMBL" id="GJS97043.1"/>
    </source>
</evidence>
<dbReference type="Proteomes" id="UP001151760">
    <property type="component" value="Unassembled WGS sequence"/>
</dbReference>
<organism evidence="2 3">
    <name type="scientific">Tanacetum coccineum</name>
    <dbReference type="NCBI Taxonomy" id="301880"/>
    <lineage>
        <taxon>Eukaryota</taxon>
        <taxon>Viridiplantae</taxon>
        <taxon>Streptophyta</taxon>
        <taxon>Embryophyta</taxon>
        <taxon>Tracheophyta</taxon>
        <taxon>Spermatophyta</taxon>
        <taxon>Magnoliopsida</taxon>
        <taxon>eudicotyledons</taxon>
        <taxon>Gunneridae</taxon>
        <taxon>Pentapetalae</taxon>
        <taxon>asterids</taxon>
        <taxon>campanulids</taxon>
        <taxon>Asterales</taxon>
        <taxon>Asteraceae</taxon>
        <taxon>Asteroideae</taxon>
        <taxon>Anthemideae</taxon>
        <taxon>Anthemidinae</taxon>
        <taxon>Tanacetum</taxon>
    </lineage>
</organism>
<evidence type="ECO:0000313" key="3">
    <source>
        <dbReference type="Proteomes" id="UP001151760"/>
    </source>
</evidence>
<evidence type="ECO:0000259" key="1">
    <source>
        <dbReference type="PROSITE" id="PS50994"/>
    </source>
</evidence>
<reference evidence="2" key="2">
    <citation type="submission" date="2022-01" db="EMBL/GenBank/DDBJ databases">
        <authorList>
            <person name="Yamashiro T."/>
            <person name="Shiraishi A."/>
            <person name="Satake H."/>
            <person name="Nakayama K."/>
        </authorList>
    </citation>
    <scope>NUCLEOTIDE SEQUENCE</scope>
</reference>
<accession>A0ABQ5A7I7</accession>
<dbReference type="InterPro" id="IPR057670">
    <property type="entry name" value="SH3_retrovirus"/>
</dbReference>
<dbReference type="InterPro" id="IPR001584">
    <property type="entry name" value="Integrase_cat-core"/>
</dbReference>
<dbReference type="Pfam" id="PF13976">
    <property type="entry name" value="gag_pre-integrs"/>
    <property type="match status" value="1"/>
</dbReference>
<keyword evidence="3" id="KW-1185">Reference proteome</keyword>
<sequence length="218" mass="24913">MKIIKGALILMKGEKVAENLYQMKGEIMQEAEASVVSHSPSHKAIITWHQKLGHMSEQGMKILVEKNLLPGFTKQKGIKRHFTMSYTPQQNGVAERMNRTLLERARAMLATASLEKSFWVEAVNTACYVINRSPSTTVELKTSMEMWKGKPVNYSDFHIFGSPVYVMYNTQETTKLDPKSRKCLFLGYANRVKGYHLWDLTAHKVVVSRDVVFIEDKI</sequence>
<dbReference type="EMBL" id="BQNB010011932">
    <property type="protein sequence ID" value="GJS97043.1"/>
    <property type="molecule type" value="Genomic_DNA"/>
</dbReference>
<dbReference type="InterPro" id="IPR036397">
    <property type="entry name" value="RNaseH_sf"/>
</dbReference>
<dbReference type="InterPro" id="IPR039537">
    <property type="entry name" value="Retrotran_Ty1/copia-like"/>
</dbReference>
<dbReference type="PROSITE" id="PS50994">
    <property type="entry name" value="INTEGRASE"/>
    <property type="match status" value="1"/>
</dbReference>
<dbReference type="InterPro" id="IPR012337">
    <property type="entry name" value="RNaseH-like_sf"/>
</dbReference>
<dbReference type="PANTHER" id="PTHR42648:SF28">
    <property type="entry name" value="TRANSPOSON-ENCODED PROTEIN WITH RIBONUCLEASE H-LIKE AND RETROVIRUS ZINC FINGER-LIKE DOMAINS"/>
    <property type="match status" value="1"/>
</dbReference>
<dbReference type="Pfam" id="PF25597">
    <property type="entry name" value="SH3_retrovirus"/>
    <property type="match status" value="1"/>
</dbReference>
<name>A0ABQ5A7I7_9ASTR</name>
<dbReference type="PANTHER" id="PTHR42648">
    <property type="entry name" value="TRANSPOSASE, PUTATIVE-RELATED"/>
    <property type="match status" value="1"/>
</dbReference>
<dbReference type="SUPFAM" id="SSF53098">
    <property type="entry name" value="Ribonuclease H-like"/>
    <property type="match status" value="1"/>
</dbReference>
<reference evidence="2" key="1">
    <citation type="journal article" date="2022" name="Int. J. Mol. Sci.">
        <title>Draft Genome of Tanacetum Coccineum: Genomic Comparison of Closely Related Tanacetum-Family Plants.</title>
        <authorList>
            <person name="Yamashiro T."/>
            <person name="Shiraishi A."/>
            <person name="Nakayama K."/>
            <person name="Satake H."/>
        </authorList>
    </citation>
    <scope>NUCLEOTIDE SEQUENCE</scope>
</reference>